<dbReference type="Proteomes" id="UP000253816">
    <property type="component" value="Unassembled WGS sequence"/>
</dbReference>
<sequence>MTINTVSIPFLTRTLTHNIELEVKSREEFASMTLRVSSTLQELWTRSKSCPERALFKHSKAMSTLLVFPKNIRIDLSTGKMTNGRLVLVMGHKILSIGFVPFVEEEGIELLQNNFRVIQFHHHRLDSILPIERKGVCEIGKSLFGCPFDAEIKRERGKAVLVNLSLLLLFDCKYSSLALLCYHGPIPPALAVPTLYIKPKSLPIQLEESSPFVEIPHLKDRQLGIMKIPCISYEGFKQKLHVSEIFKDSFVKGKGHLHRANCTSWEDNCLFVFPRDCSVSSQEPFKGGQLFFIQGPHQIEIGFIPERGKQKANREEVYSFHRSFLDSANVVNRFIPIDRCSRLSLGLSTKVCSSPGSGPHLSEVSLFLLSSSKTDFFGLFCKAGEYGLTSMDPLSPGEGCSTSNRLHAFRETEQEEPPKKKVRTEEESAGTSKAVRDEPCPFSAQFVSMRDHSYCSTRHLDTVQTGESTLLSCTSETEEERRAIAVRGLLGLAKQPSQDPSS</sequence>
<dbReference type="AlphaFoldDB" id="A0A369KIK0"/>
<protein>
    <submittedName>
        <fullName evidence="2">Uncharacterized protein</fullName>
    </submittedName>
</protein>
<dbReference type="RefSeq" id="WP_114544284.1">
    <property type="nucleotide sequence ID" value="NZ_QQBG01000011.1"/>
</dbReference>
<evidence type="ECO:0000256" key="1">
    <source>
        <dbReference type="SAM" id="MobiDB-lite"/>
    </source>
</evidence>
<evidence type="ECO:0000313" key="2">
    <source>
        <dbReference type="EMBL" id="RDB31613.1"/>
    </source>
</evidence>
<proteinExistence type="predicted"/>
<feature type="region of interest" description="Disordered" evidence="1">
    <location>
        <begin position="409"/>
        <end position="436"/>
    </location>
</feature>
<dbReference type="EMBL" id="QQBG01000011">
    <property type="protein sequence ID" value="RDB31613.1"/>
    <property type="molecule type" value="Genomic_DNA"/>
</dbReference>
<reference evidence="2 3" key="1">
    <citation type="submission" date="2018-07" db="EMBL/GenBank/DDBJ databases">
        <title>Comparative genomics of the Candidatus Parilichlamydiaceae reveals evidence of convergent evolution and genome reduction in the phylum Chlamydiae.</title>
        <authorList>
            <person name="Taylor-Brown A."/>
            <person name="Polkinghorne A."/>
        </authorList>
    </citation>
    <scope>NUCLEOTIDE SEQUENCE [LARGE SCALE GENOMIC DNA]</scope>
    <source>
        <strain evidence="2 3">Hat2</strain>
    </source>
</reference>
<comment type="caution">
    <text evidence="2">The sequence shown here is derived from an EMBL/GenBank/DDBJ whole genome shotgun (WGS) entry which is preliminary data.</text>
</comment>
<name>A0A369KIK0_9BACT</name>
<feature type="compositionally biased region" description="Basic and acidic residues" evidence="1">
    <location>
        <begin position="409"/>
        <end position="426"/>
    </location>
</feature>
<gene>
    <name evidence="2" type="ORF">HAT2_00280</name>
</gene>
<evidence type="ECO:0000313" key="3">
    <source>
        <dbReference type="Proteomes" id="UP000253816"/>
    </source>
</evidence>
<accession>A0A369KIK0</accession>
<organism evidence="2 3">
    <name type="scientific">Candidatus Similichlamydia laticola</name>
    <dbReference type="NCBI Taxonomy" id="2170265"/>
    <lineage>
        <taxon>Bacteria</taxon>
        <taxon>Pseudomonadati</taxon>
        <taxon>Chlamydiota</taxon>
        <taxon>Chlamydiia</taxon>
        <taxon>Parachlamydiales</taxon>
        <taxon>Candidatus Parilichlamydiaceae</taxon>
        <taxon>Candidatus Similichlamydia</taxon>
    </lineage>
</organism>
<keyword evidence="3" id="KW-1185">Reference proteome</keyword>